<evidence type="ECO:0000313" key="3">
    <source>
        <dbReference type="Proteomes" id="UP000502331"/>
    </source>
</evidence>
<gene>
    <name evidence="2" type="ORF">D3791_02285</name>
</gene>
<reference evidence="2 3" key="1">
    <citation type="submission" date="2018-09" db="EMBL/GenBank/DDBJ databases">
        <title>Glutamicibacter mishrai S5-52T (LMG 29155T = KCTC 39846T).</title>
        <authorList>
            <person name="Das S.K."/>
        </authorList>
    </citation>
    <scope>NUCLEOTIDE SEQUENCE [LARGE SCALE GENOMIC DNA]</scope>
    <source>
        <strain evidence="2 3">S5-52</strain>
    </source>
</reference>
<name>A0A6H0SFW4_9MICC</name>
<dbReference type="Gene3D" id="3.40.50.1820">
    <property type="entry name" value="alpha/beta hydrolase"/>
    <property type="match status" value="1"/>
</dbReference>
<dbReference type="PANTHER" id="PTHR43798">
    <property type="entry name" value="MONOACYLGLYCEROL LIPASE"/>
    <property type="match status" value="1"/>
</dbReference>
<evidence type="ECO:0000259" key="1">
    <source>
        <dbReference type="Pfam" id="PF12697"/>
    </source>
</evidence>
<keyword evidence="2" id="KW-0378">Hydrolase</keyword>
<sequence length="256" mass="28465">MPLFMVHGNGVDHRILLPLDEVLAESGVFERHYLDLPGFGQCEPLADAGGLPELADWLEHEIGAIVGNGPFALLGNSMGGLLCQEMADRFSDSVQGMFLIAPAVYADSKQRTLPDPAVAVADQDLLESLSERDKQLFTDVAVIQTRPAWERFSEWVLPGLVSANLRAMAKLSKRYFLQPLPLHREGRLSNPVSIVCGRHDHVTGFEDPHLLATRYAELRINVIEQAGHNVHIEQPEIVEGELRTWAEKVQRLLLPK</sequence>
<feature type="domain" description="AB hydrolase-1" evidence="1">
    <location>
        <begin position="4"/>
        <end position="238"/>
    </location>
</feature>
<dbReference type="Pfam" id="PF12697">
    <property type="entry name" value="Abhydrolase_6"/>
    <property type="match status" value="1"/>
</dbReference>
<protein>
    <submittedName>
        <fullName evidence="2">Alpha/beta hydrolase</fullName>
    </submittedName>
</protein>
<keyword evidence="3" id="KW-1185">Reference proteome</keyword>
<dbReference type="GO" id="GO:0016787">
    <property type="term" value="F:hydrolase activity"/>
    <property type="evidence" value="ECO:0007669"/>
    <property type="project" value="UniProtKB-KW"/>
</dbReference>
<dbReference type="EMBL" id="CP032549">
    <property type="protein sequence ID" value="QIV86050.1"/>
    <property type="molecule type" value="Genomic_DNA"/>
</dbReference>
<dbReference type="InterPro" id="IPR029058">
    <property type="entry name" value="AB_hydrolase_fold"/>
</dbReference>
<dbReference type="InterPro" id="IPR050266">
    <property type="entry name" value="AB_hydrolase_sf"/>
</dbReference>
<dbReference type="InterPro" id="IPR000073">
    <property type="entry name" value="AB_hydrolase_1"/>
</dbReference>
<dbReference type="SUPFAM" id="SSF53474">
    <property type="entry name" value="alpha/beta-Hydrolases"/>
    <property type="match status" value="1"/>
</dbReference>
<evidence type="ECO:0000313" key="2">
    <source>
        <dbReference type="EMBL" id="QIV86050.1"/>
    </source>
</evidence>
<dbReference type="Proteomes" id="UP000502331">
    <property type="component" value="Chromosome"/>
</dbReference>
<accession>A0A6H0SFW4</accession>
<dbReference type="PANTHER" id="PTHR43798:SF6">
    <property type="entry name" value="HYDROLASE, PUTATIVE (AFU_ORTHOLOGUE AFUA_4G13070)-RELATED"/>
    <property type="match status" value="1"/>
</dbReference>
<proteinExistence type="predicted"/>
<organism evidence="2 3">
    <name type="scientific">Glutamicibacter mishrai</name>
    <dbReference type="NCBI Taxonomy" id="1775880"/>
    <lineage>
        <taxon>Bacteria</taxon>
        <taxon>Bacillati</taxon>
        <taxon>Actinomycetota</taxon>
        <taxon>Actinomycetes</taxon>
        <taxon>Micrococcales</taxon>
        <taxon>Micrococcaceae</taxon>
        <taxon>Glutamicibacter</taxon>
    </lineage>
</organism>
<dbReference type="AlphaFoldDB" id="A0A6H0SFW4"/>